<sequence length="109" mass="12021">MQTQLSRRWEDWDTCLLHNNTEKQALGSRLAPGLGELAQPVETQRGDVEGGSEGVPPVAGRWTGTHRGPATLEPEGNTYFRVMFSGQLGGKKARDWRCCHSTAENTRSP</sequence>
<dbReference type="EMBL" id="CADEAL010001244">
    <property type="protein sequence ID" value="CAB1430562.1"/>
    <property type="molecule type" value="Genomic_DNA"/>
</dbReference>
<evidence type="ECO:0000313" key="3">
    <source>
        <dbReference type="Proteomes" id="UP001153269"/>
    </source>
</evidence>
<evidence type="ECO:0000256" key="1">
    <source>
        <dbReference type="SAM" id="MobiDB-lite"/>
    </source>
</evidence>
<reference evidence="2" key="1">
    <citation type="submission" date="2020-03" db="EMBL/GenBank/DDBJ databases">
        <authorList>
            <person name="Weist P."/>
        </authorList>
    </citation>
    <scope>NUCLEOTIDE SEQUENCE</scope>
</reference>
<comment type="caution">
    <text evidence="2">The sequence shown here is derived from an EMBL/GenBank/DDBJ whole genome shotgun (WGS) entry which is preliminary data.</text>
</comment>
<evidence type="ECO:0000313" key="2">
    <source>
        <dbReference type="EMBL" id="CAB1430562.1"/>
    </source>
</evidence>
<accession>A0A9N7YKQ6</accession>
<proteinExistence type="predicted"/>
<dbReference type="AlphaFoldDB" id="A0A9N7YKQ6"/>
<gene>
    <name evidence="2" type="ORF">PLEPLA_LOCUS18544</name>
</gene>
<keyword evidence="3" id="KW-1185">Reference proteome</keyword>
<organism evidence="2 3">
    <name type="scientific">Pleuronectes platessa</name>
    <name type="common">European plaice</name>
    <dbReference type="NCBI Taxonomy" id="8262"/>
    <lineage>
        <taxon>Eukaryota</taxon>
        <taxon>Metazoa</taxon>
        <taxon>Chordata</taxon>
        <taxon>Craniata</taxon>
        <taxon>Vertebrata</taxon>
        <taxon>Euteleostomi</taxon>
        <taxon>Actinopterygii</taxon>
        <taxon>Neopterygii</taxon>
        <taxon>Teleostei</taxon>
        <taxon>Neoteleostei</taxon>
        <taxon>Acanthomorphata</taxon>
        <taxon>Carangaria</taxon>
        <taxon>Pleuronectiformes</taxon>
        <taxon>Pleuronectoidei</taxon>
        <taxon>Pleuronectidae</taxon>
        <taxon>Pleuronectes</taxon>
    </lineage>
</organism>
<name>A0A9N7YKQ6_PLEPL</name>
<protein>
    <submittedName>
        <fullName evidence="2">Uncharacterized protein</fullName>
    </submittedName>
</protein>
<dbReference type="Proteomes" id="UP001153269">
    <property type="component" value="Unassembled WGS sequence"/>
</dbReference>
<feature type="region of interest" description="Disordered" evidence="1">
    <location>
        <begin position="43"/>
        <end position="74"/>
    </location>
</feature>